<dbReference type="SUPFAM" id="SSF49764">
    <property type="entry name" value="HSP20-like chaperones"/>
    <property type="match status" value="1"/>
</dbReference>
<dbReference type="Proteomes" id="UP001208570">
    <property type="component" value="Unassembled WGS sequence"/>
</dbReference>
<dbReference type="Gene3D" id="2.60.40.790">
    <property type="match status" value="1"/>
</dbReference>
<evidence type="ECO:0000313" key="2">
    <source>
        <dbReference type="Proteomes" id="UP001208570"/>
    </source>
</evidence>
<dbReference type="EMBL" id="JAODUP010000281">
    <property type="protein sequence ID" value="KAK2153951.1"/>
    <property type="molecule type" value="Genomic_DNA"/>
</dbReference>
<evidence type="ECO:0008006" key="3">
    <source>
        <dbReference type="Google" id="ProtNLM"/>
    </source>
</evidence>
<keyword evidence="2" id="KW-1185">Reference proteome</keyword>
<evidence type="ECO:0000313" key="1">
    <source>
        <dbReference type="EMBL" id="KAK2153951.1"/>
    </source>
</evidence>
<dbReference type="AlphaFoldDB" id="A0AAD9JJN8"/>
<accession>A0AAD9JJN8</accession>
<sequence length="120" mass="13391">MAEGNATKAPSSVTVNDDDPKRGYITLFLDFPELKVKRSLIGPAKPENADVTIDITDSDVSLCVCYYGKKDKFEYKKKLPEDIIASKSTSKIRSGSIILKLCKAEVASWTPHMKYLMSRQ</sequence>
<organism evidence="1 2">
    <name type="scientific">Paralvinella palmiformis</name>
    <dbReference type="NCBI Taxonomy" id="53620"/>
    <lineage>
        <taxon>Eukaryota</taxon>
        <taxon>Metazoa</taxon>
        <taxon>Spiralia</taxon>
        <taxon>Lophotrochozoa</taxon>
        <taxon>Annelida</taxon>
        <taxon>Polychaeta</taxon>
        <taxon>Sedentaria</taxon>
        <taxon>Canalipalpata</taxon>
        <taxon>Terebellida</taxon>
        <taxon>Terebelliformia</taxon>
        <taxon>Alvinellidae</taxon>
        <taxon>Paralvinella</taxon>
    </lineage>
</organism>
<comment type="caution">
    <text evidence="1">The sequence shown here is derived from an EMBL/GenBank/DDBJ whole genome shotgun (WGS) entry which is preliminary data.</text>
</comment>
<protein>
    <recommendedName>
        <fullName evidence="3">CS domain-containing protein</fullName>
    </recommendedName>
</protein>
<reference evidence="1" key="1">
    <citation type="journal article" date="2023" name="Mol. Biol. Evol.">
        <title>Third-Generation Sequencing Reveals the Adaptive Role of the Epigenome in Three Deep-Sea Polychaetes.</title>
        <authorList>
            <person name="Perez M."/>
            <person name="Aroh O."/>
            <person name="Sun Y."/>
            <person name="Lan Y."/>
            <person name="Juniper S.K."/>
            <person name="Young C.R."/>
            <person name="Angers B."/>
            <person name="Qian P.Y."/>
        </authorList>
    </citation>
    <scope>NUCLEOTIDE SEQUENCE</scope>
    <source>
        <strain evidence="1">P08H-3</strain>
    </source>
</reference>
<gene>
    <name evidence="1" type="ORF">LSH36_281g10092</name>
</gene>
<dbReference type="InterPro" id="IPR008978">
    <property type="entry name" value="HSP20-like_chaperone"/>
</dbReference>
<name>A0AAD9JJN8_9ANNE</name>
<proteinExistence type="predicted"/>